<dbReference type="Pfam" id="PF14895">
    <property type="entry name" value="PPPI_inhib"/>
    <property type="match status" value="1"/>
</dbReference>
<accession>R7TFW6</accession>
<reference evidence="2 4" key="2">
    <citation type="journal article" date="2013" name="Nature">
        <title>Insights into bilaterian evolution from three spiralian genomes.</title>
        <authorList>
            <person name="Simakov O."/>
            <person name="Marletaz F."/>
            <person name="Cho S.J."/>
            <person name="Edsinger-Gonzales E."/>
            <person name="Havlak P."/>
            <person name="Hellsten U."/>
            <person name="Kuo D.H."/>
            <person name="Larsson T."/>
            <person name="Lv J."/>
            <person name="Arendt D."/>
            <person name="Savage R."/>
            <person name="Osoegawa K."/>
            <person name="de Jong P."/>
            <person name="Grimwood J."/>
            <person name="Chapman J.A."/>
            <person name="Shapiro H."/>
            <person name="Aerts A."/>
            <person name="Otillar R.P."/>
            <person name="Terry A.Y."/>
            <person name="Boore J.L."/>
            <person name="Grigoriev I.V."/>
            <person name="Lindberg D.R."/>
            <person name="Seaver E.C."/>
            <person name="Weisblat D.A."/>
            <person name="Putnam N.H."/>
            <person name="Rokhsar D.S."/>
        </authorList>
    </citation>
    <scope>NUCLEOTIDE SEQUENCE</scope>
    <source>
        <strain evidence="2 4">I ESC-2004</strain>
    </source>
</reference>
<dbReference type="HOGENOM" id="CLU_053706_0_0_1"/>
<dbReference type="InterPro" id="IPR026142">
    <property type="entry name" value="Pro_pase_1_reg_su_36"/>
</dbReference>
<evidence type="ECO:0000313" key="4">
    <source>
        <dbReference type="Proteomes" id="UP000014760"/>
    </source>
</evidence>
<evidence type="ECO:0000256" key="1">
    <source>
        <dbReference type="SAM" id="MobiDB-lite"/>
    </source>
</evidence>
<evidence type="ECO:0008006" key="5">
    <source>
        <dbReference type="Google" id="ProtNLM"/>
    </source>
</evidence>
<name>R7TFW6_CAPTE</name>
<dbReference type="EnsemblMetazoa" id="CapteT35346">
    <property type="protein sequence ID" value="CapteP35346"/>
    <property type="gene ID" value="CapteG35346"/>
</dbReference>
<reference evidence="3" key="3">
    <citation type="submission" date="2015-06" db="UniProtKB">
        <authorList>
            <consortium name="EnsemblMetazoa"/>
        </authorList>
    </citation>
    <scope>IDENTIFICATION</scope>
</reference>
<feature type="compositionally biased region" description="Basic and acidic residues" evidence="1">
    <location>
        <begin position="25"/>
        <end position="36"/>
    </location>
</feature>
<organism evidence="2">
    <name type="scientific">Capitella teleta</name>
    <name type="common">Polychaete worm</name>
    <dbReference type="NCBI Taxonomy" id="283909"/>
    <lineage>
        <taxon>Eukaryota</taxon>
        <taxon>Metazoa</taxon>
        <taxon>Spiralia</taxon>
        <taxon>Lophotrochozoa</taxon>
        <taxon>Annelida</taxon>
        <taxon>Polychaeta</taxon>
        <taxon>Sedentaria</taxon>
        <taxon>Scolecida</taxon>
        <taxon>Capitellidae</taxon>
        <taxon>Capitella</taxon>
    </lineage>
</organism>
<dbReference type="Proteomes" id="UP000014760">
    <property type="component" value="Unassembled WGS sequence"/>
</dbReference>
<dbReference type="PANTHER" id="PTHR21055:SF3">
    <property type="entry name" value="PROTEIN PHOSPHATASE 1 REGULATORY SUBUNIT 36"/>
    <property type="match status" value="1"/>
</dbReference>
<evidence type="ECO:0000313" key="3">
    <source>
        <dbReference type="EnsemblMetazoa" id="CapteP35346"/>
    </source>
</evidence>
<dbReference type="OrthoDB" id="6724830at2759"/>
<sequence>PLKGGWSWNDATNQLEYSSGISADRQNDRKAKEKRGQARGAGHHGHFQDGGAMKKQMEQRGGTPGSRAFGRQIATGGGQRAQAKRGKNAGEHTHITVEDVKEVSLNRLSEMETVSEAFEALAITPQFDEFLMYLLNYFHWFFEKRAQDTKPNPMNIEPSRAEIQLYAELCDKLESARKQLGRAYCVLILGIGLNDHHHMSCGQSRVSSTYKDRLMYETMYSFLTFLVWISFKRKEFEVVKKEIGRILRTDTFNPAIRVKMAPSNETPEETECQEKLEKKKLTPAEYRRLHGKRPPIKSIINQRSLVLVSIMPDPREEADWLFRRSGALSPTALSNIAREDLDDSGPSYSHLDIDLSKLKVGIIGEPCSQFNPITLTPLGVDTEEGEDTE</sequence>
<keyword evidence="4" id="KW-1185">Reference proteome</keyword>
<dbReference type="GO" id="GO:0019902">
    <property type="term" value="F:phosphatase binding"/>
    <property type="evidence" value="ECO:0007669"/>
    <property type="project" value="InterPro"/>
</dbReference>
<dbReference type="EMBL" id="AMQN01003081">
    <property type="status" value="NOT_ANNOTATED_CDS"/>
    <property type="molecule type" value="Genomic_DNA"/>
</dbReference>
<reference evidence="4" key="1">
    <citation type="submission" date="2012-12" db="EMBL/GenBank/DDBJ databases">
        <authorList>
            <person name="Hellsten U."/>
            <person name="Grimwood J."/>
            <person name="Chapman J.A."/>
            <person name="Shapiro H."/>
            <person name="Aerts A."/>
            <person name="Otillar R.P."/>
            <person name="Terry A.Y."/>
            <person name="Boore J.L."/>
            <person name="Simakov O."/>
            <person name="Marletaz F."/>
            <person name="Cho S.-J."/>
            <person name="Edsinger-Gonzales E."/>
            <person name="Havlak P."/>
            <person name="Kuo D.-H."/>
            <person name="Larsson T."/>
            <person name="Lv J."/>
            <person name="Arendt D."/>
            <person name="Savage R."/>
            <person name="Osoegawa K."/>
            <person name="de Jong P."/>
            <person name="Lindberg D.R."/>
            <person name="Seaver E.C."/>
            <person name="Weisblat D.A."/>
            <person name="Putnam N.H."/>
            <person name="Grigoriev I.V."/>
            <person name="Rokhsar D.S."/>
        </authorList>
    </citation>
    <scope>NUCLEOTIDE SEQUENCE</scope>
    <source>
        <strain evidence="4">I ESC-2004</strain>
    </source>
</reference>
<dbReference type="EMBL" id="KB310915">
    <property type="protein sequence ID" value="ELT90431.1"/>
    <property type="molecule type" value="Genomic_DNA"/>
</dbReference>
<feature type="non-terminal residue" evidence="2">
    <location>
        <position position="1"/>
    </location>
</feature>
<dbReference type="OMA" id="LGEPYKM"/>
<gene>
    <name evidence="2" type="ORF">CAPTEDRAFT_35346</name>
</gene>
<proteinExistence type="predicted"/>
<evidence type="ECO:0000313" key="2">
    <source>
        <dbReference type="EMBL" id="ELT90431.1"/>
    </source>
</evidence>
<feature type="region of interest" description="Disordered" evidence="1">
    <location>
        <begin position="1"/>
        <end position="94"/>
    </location>
</feature>
<feature type="compositionally biased region" description="Polar residues" evidence="1">
    <location>
        <begin position="9"/>
        <end position="21"/>
    </location>
</feature>
<dbReference type="PANTHER" id="PTHR21055">
    <property type="entry name" value="PROTEIN PHOSPHATASE 1 REGULATORY SUBUNIT 36"/>
    <property type="match status" value="1"/>
</dbReference>
<dbReference type="AlphaFoldDB" id="R7TFW6"/>
<feature type="non-terminal residue" evidence="2">
    <location>
        <position position="389"/>
    </location>
</feature>
<dbReference type="STRING" id="283909.R7TFW6"/>
<protein>
    <recommendedName>
        <fullName evidence="5">Protein phosphatase 1 regulatory subunit 36</fullName>
    </recommendedName>
</protein>